<protein>
    <submittedName>
        <fullName evidence="2">Uncharacterized protein</fullName>
    </submittedName>
</protein>
<organism evidence="2 3">
    <name type="scientific">Pholiota conissans</name>
    <dbReference type="NCBI Taxonomy" id="109636"/>
    <lineage>
        <taxon>Eukaryota</taxon>
        <taxon>Fungi</taxon>
        <taxon>Dikarya</taxon>
        <taxon>Basidiomycota</taxon>
        <taxon>Agaricomycotina</taxon>
        <taxon>Agaricomycetes</taxon>
        <taxon>Agaricomycetidae</taxon>
        <taxon>Agaricales</taxon>
        <taxon>Agaricineae</taxon>
        <taxon>Strophariaceae</taxon>
        <taxon>Pholiota</taxon>
    </lineage>
</organism>
<sequence length="130" mass="14176">MATDIAGANRREENEPSAGNVDDKAEKDIDSPHGEDSSSEEGSSEEDGSEVSEKEDDGYPRWTGGRPRAPVKNPVVGKDKKKEAKEKEKEKSKEQSKSRDDKDKNDKDKDKGVGSKMKKTTQPVAGPSKS</sequence>
<proteinExistence type="predicted"/>
<feature type="compositionally biased region" description="Acidic residues" evidence="1">
    <location>
        <begin position="37"/>
        <end position="56"/>
    </location>
</feature>
<accession>A0A9P5ZE61</accession>
<keyword evidence="3" id="KW-1185">Reference proteome</keyword>
<dbReference type="AlphaFoldDB" id="A0A9P5ZE61"/>
<dbReference type="EMBL" id="MU155138">
    <property type="protein sequence ID" value="KAF9485025.1"/>
    <property type="molecule type" value="Genomic_DNA"/>
</dbReference>
<reference evidence="2" key="1">
    <citation type="submission" date="2020-11" db="EMBL/GenBank/DDBJ databases">
        <authorList>
            <consortium name="DOE Joint Genome Institute"/>
            <person name="Ahrendt S."/>
            <person name="Riley R."/>
            <person name="Andreopoulos W."/>
            <person name="Labutti K."/>
            <person name="Pangilinan J."/>
            <person name="Ruiz-Duenas F.J."/>
            <person name="Barrasa J.M."/>
            <person name="Sanchez-Garcia M."/>
            <person name="Camarero S."/>
            <person name="Miyauchi S."/>
            <person name="Serrano A."/>
            <person name="Linde D."/>
            <person name="Babiker R."/>
            <person name="Drula E."/>
            <person name="Ayuso-Fernandez I."/>
            <person name="Pacheco R."/>
            <person name="Padilla G."/>
            <person name="Ferreira P."/>
            <person name="Barriuso J."/>
            <person name="Kellner H."/>
            <person name="Castanera R."/>
            <person name="Alfaro M."/>
            <person name="Ramirez L."/>
            <person name="Pisabarro A.G."/>
            <person name="Kuo A."/>
            <person name="Tritt A."/>
            <person name="Lipzen A."/>
            <person name="He G."/>
            <person name="Yan M."/>
            <person name="Ng V."/>
            <person name="Cullen D."/>
            <person name="Martin F."/>
            <person name="Rosso M.-N."/>
            <person name="Henrissat B."/>
            <person name="Hibbett D."/>
            <person name="Martinez A.T."/>
            <person name="Grigoriev I.V."/>
        </authorList>
    </citation>
    <scope>NUCLEOTIDE SEQUENCE</scope>
    <source>
        <strain evidence="2">CIRM-BRFM 674</strain>
    </source>
</reference>
<feature type="region of interest" description="Disordered" evidence="1">
    <location>
        <begin position="1"/>
        <end position="130"/>
    </location>
</feature>
<evidence type="ECO:0000313" key="3">
    <source>
        <dbReference type="Proteomes" id="UP000807469"/>
    </source>
</evidence>
<evidence type="ECO:0000256" key="1">
    <source>
        <dbReference type="SAM" id="MobiDB-lite"/>
    </source>
</evidence>
<gene>
    <name evidence="2" type="ORF">BDN70DRAFT_871716</name>
</gene>
<dbReference type="Proteomes" id="UP000807469">
    <property type="component" value="Unassembled WGS sequence"/>
</dbReference>
<feature type="compositionally biased region" description="Basic and acidic residues" evidence="1">
    <location>
        <begin position="77"/>
        <end position="113"/>
    </location>
</feature>
<feature type="compositionally biased region" description="Basic and acidic residues" evidence="1">
    <location>
        <begin position="21"/>
        <end position="36"/>
    </location>
</feature>
<comment type="caution">
    <text evidence="2">The sequence shown here is derived from an EMBL/GenBank/DDBJ whole genome shotgun (WGS) entry which is preliminary data.</text>
</comment>
<name>A0A9P5ZE61_9AGAR</name>
<evidence type="ECO:0000313" key="2">
    <source>
        <dbReference type="EMBL" id="KAF9485025.1"/>
    </source>
</evidence>